<evidence type="ECO:0000256" key="5">
    <source>
        <dbReference type="ARBA" id="ARBA00023085"/>
    </source>
</evidence>
<reference evidence="7 8" key="1">
    <citation type="journal article" date="2019" name="Fungal Biol. Biotechnol.">
        <title>Draft genome sequence of fastidious pathogen Ceratobasidium theobromae, which causes vascular-streak dieback in Theobroma cacao.</title>
        <authorList>
            <person name="Ali S.S."/>
            <person name="Asman A."/>
            <person name="Shao J."/>
            <person name="Firmansyah A.P."/>
            <person name="Susilo A.W."/>
            <person name="Rosmana A."/>
            <person name="McMahon P."/>
            <person name="Junaid M."/>
            <person name="Guest D."/>
            <person name="Kheng T.Y."/>
            <person name="Meinhardt L.W."/>
            <person name="Bailey B.A."/>
        </authorList>
    </citation>
    <scope>NUCLEOTIDE SEQUENCE [LARGE SCALE GENOMIC DNA]</scope>
    <source>
        <strain evidence="7 8">CT2</strain>
    </source>
</reference>
<evidence type="ECO:0000256" key="2">
    <source>
        <dbReference type="ARBA" id="ARBA00008891"/>
    </source>
</evidence>
<dbReference type="PANTHER" id="PTHR31321">
    <property type="entry name" value="ACYL-COA THIOESTER HYDROLASE YBHC-RELATED"/>
    <property type="match status" value="1"/>
</dbReference>
<keyword evidence="5" id="KW-0063">Aspartyl esterase</keyword>
<comment type="caution">
    <text evidence="7">The sequence shown here is derived from an EMBL/GenBank/DDBJ whole genome shotgun (WGS) entry which is preliminary data.</text>
</comment>
<comment type="pathway">
    <text evidence="1">Glycan metabolism; pectin degradation; 2-dehydro-3-deoxy-D-gluconate from pectin: step 1/5.</text>
</comment>
<evidence type="ECO:0000313" key="7">
    <source>
        <dbReference type="EMBL" id="KAB5590434.1"/>
    </source>
</evidence>
<keyword evidence="8" id="KW-1185">Reference proteome</keyword>
<dbReference type="Gene3D" id="2.160.20.10">
    <property type="entry name" value="Single-stranded right-handed beta-helix, Pectin lyase-like"/>
    <property type="match status" value="2"/>
</dbReference>
<comment type="similarity">
    <text evidence="2">Belongs to the pectinesterase family.</text>
</comment>
<feature type="domain" description="Pectinesterase catalytic" evidence="6">
    <location>
        <begin position="253"/>
        <end position="321"/>
    </location>
</feature>
<dbReference type="GO" id="GO:0042545">
    <property type="term" value="P:cell wall modification"/>
    <property type="evidence" value="ECO:0007669"/>
    <property type="project" value="InterPro"/>
</dbReference>
<evidence type="ECO:0000256" key="4">
    <source>
        <dbReference type="ARBA" id="ARBA00022801"/>
    </source>
</evidence>
<dbReference type="OrthoDB" id="2019149at2759"/>
<dbReference type="GO" id="GO:0030599">
    <property type="term" value="F:pectinesterase activity"/>
    <property type="evidence" value="ECO:0007669"/>
    <property type="project" value="UniProtKB-EC"/>
</dbReference>
<dbReference type="Pfam" id="PF01095">
    <property type="entry name" value="Pectinesterase"/>
    <property type="match status" value="2"/>
</dbReference>
<dbReference type="InterPro" id="IPR000070">
    <property type="entry name" value="Pectinesterase_cat"/>
</dbReference>
<dbReference type="PANTHER" id="PTHR31321:SF127">
    <property type="entry name" value="PECTINESTERASE"/>
    <property type="match status" value="1"/>
</dbReference>
<evidence type="ECO:0000256" key="1">
    <source>
        <dbReference type="ARBA" id="ARBA00005184"/>
    </source>
</evidence>
<accession>A0A5N5QFJ4</accession>
<evidence type="ECO:0000259" key="6">
    <source>
        <dbReference type="Pfam" id="PF01095"/>
    </source>
</evidence>
<keyword evidence="4" id="KW-0378">Hydrolase</keyword>
<organism evidence="7 8">
    <name type="scientific">Ceratobasidium theobromae</name>
    <dbReference type="NCBI Taxonomy" id="1582974"/>
    <lineage>
        <taxon>Eukaryota</taxon>
        <taxon>Fungi</taxon>
        <taxon>Dikarya</taxon>
        <taxon>Basidiomycota</taxon>
        <taxon>Agaricomycotina</taxon>
        <taxon>Agaricomycetes</taxon>
        <taxon>Cantharellales</taxon>
        <taxon>Ceratobasidiaceae</taxon>
        <taxon>Ceratobasidium</taxon>
    </lineage>
</organism>
<dbReference type="UniPathway" id="UPA00545">
    <property type="reaction ID" value="UER00823"/>
</dbReference>
<gene>
    <name evidence="7" type="ORF">CTheo_6126</name>
</gene>
<dbReference type="GO" id="GO:0045490">
    <property type="term" value="P:pectin catabolic process"/>
    <property type="evidence" value="ECO:0007669"/>
    <property type="project" value="UniProtKB-UniPathway"/>
</dbReference>
<protein>
    <recommendedName>
        <fullName evidence="3">pectinesterase</fullName>
        <ecNumber evidence="3">3.1.1.11</ecNumber>
    </recommendedName>
</protein>
<proteinExistence type="inferred from homology"/>
<name>A0A5N5QFJ4_9AGAM</name>
<evidence type="ECO:0000313" key="8">
    <source>
        <dbReference type="Proteomes" id="UP000383932"/>
    </source>
</evidence>
<dbReference type="SUPFAM" id="SSF51126">
    <property type="entry name" value="Pectin lyase-like"/>
    <property type="match status" value="1"/>
</dbReference>
<dbReference type="InterPro" id="IPR011050">
    <property type="entry name" value="Pectin_lyase_fold/virulence"/>
</dbReference>
<dbReference type="InterPro" id="IPR012334">
    <property type="entry name" value="Pectin_lyas_fold"/>
</dbReference>
<dbReference type="EC" id="3.1.1.11" evidence="3"/>
<feature type="domain" description="Pectinesterase catalytic" evidence="6">
    <location>
        <begin position="134"/>
        <end position="207"/>
    </location>
</feature>
<dbReference type="AlphaFoldDB" id="A0A5N5QFJ4"/>
<dbReference type="Proteomes" id="UP000383932">
    <property type="component" value="Unassembled WGS sequence"/>
</dbReference>
<evidence type="ECO:0000256" key="3">
    <source>
        <dbReference type="ARBA" id="ARBA00013229"/>
    </source>
</evidence>
<dbReference type="EMBL" id="SSOP01000170">
    <property type="protein sequence ID" value="KAB5590434.1"/>
    <property type="molecule type" value="Genomic_DNA"/>
</dbReference>
<sequence length="344" mass="35903">MKSDLGSLFRLGVGILGFITLANAAVPLVRIAKGNFKATLERRPAFPEPLVYTRMNMSAGELGSAPTTSTSSVPAAITTTTTSTSAAAVATGSIPVGAITIGSGGKYATIAAALVDTIYGQTTNKLDYNSNTVTITNNIPASQAGSNDASGTVRVSAAGVSLYNLNIANTYGKPVDQSQAIALSVQAGNFGAYACKITGYQDTLLANKLECKLQFGSPSRLSRLSPLDISLHRAGAQMIPTTMLLIIPRLQIKGTGSCYLGRPWREYARVIVQNSSIGSNIVAAGWKVWSTSDPRTGHVYYGEYANTGAGAWQSGRVSFATKMSSGVSISTVLGSTSWIDSAYM</sequence>